<dbReference type="SUPFAM" id="SSF55729">
    <property type="entry name" value="Acyl-CoA N-acyltransferases (Nat)"/>
    <property type="match status" value="1"/>
</dbReference>
<dbReference type="InterPro" id="IPR051908">
    <property type="entry name" value="Ribosomal_N-acetyltransferase"/>
</dbReference>
<dbReference type="Pfam" id="PF13302">
    <property type="entry name" value="Acetyltransf_3"/>
    <property type="match status" value="1"/>
</dbReference>
<protein>
    <submittedName>
        <fullName evidence="2">N-acetyltransferase</fullName>
    </submittedName>
</protein>
<dbReference type="AlphaFoldDB" id="A0A418KL08"/>
<dbReference type="InterPro" id="IPR000182">
    <property type="entry name" value="GNAT_dom"/>
</dbReference>
<dbReference type="CDD" id="cd04301">
    <property type="entry name" value="NAT_SF"/>
    <property type="match status" value="1"/>
</dbReference>
<dbReference type="PANTHER" id="PTHR43441">
    <property type="entry name" value="RIBOSOMAL-PROTEIN-SERINE ACETYLTRANSFERASE"/>
    <property type="match status" value="1"/>
</dbReference>
<accession>A0A418KL08</accession>
<dbReference type="GO" id="GO:0008999">
    <property type="term" value="F:protein-N-terminal-alanine acetyltransferase activity"/>
    <property type="evidence" value="ECO:0007669"/>
    <property type="project" value="TreeGrafter"/>
</dbReference>
<dbReference type="GO" id="GO:1990189">
    <property type="term" value="F:protein N-terminal-serine acetyltransferase activity"/>
    <property type="evidence" value="ECO:0007669"/>
    <property type="project" value="TreeGrafter"/>
</dbReference>
<keyword evidence="3" id="KW-1185">Reference proteome</keyword>
<evidence type="ECO:0000313" key="2">
    <source>
        <dbReference type="EMBL" id="RIQ17817.1"/>
    </source>
</evidence>
<dbReference type="OrthoDB" id="9814648at2"/>
<dbReference type="PROSITE" id="PS51186">
    <property type="entry name" value="GNAT"/>
    <property type="match status" value="1"/>
</dbReference>
<sequence>MTVLTGARVTLRPAASTDVPRLVAIRSTPEVHHRWGGGEDLAREVAADLADGDLHLYVIEAGGHVVGAIQWAAEHDPQYRHASIDIYVDPAHHGRGYGTDAVRTLARHLLDDHGHHRLVIDPAADNAAAIACYAKVGFRPVGVMRQYERGPDGAWHDGLLMDLLAADLVDRP</sequence>
<dbReference type="GO" id="GO:0005737">
    <property type="term" value="C:cytoplasm"/>
    <property type="evidence" value="ECO:0007669"/>
    <property type="project" value="TreeGrafter"/>
</dbReference>
<evidence type="ECO:0000259" key="1">
    <source>
        <dbReference type="PROSITE" id="PS51186"/>
    </source>
</evidence>
<comment type="caution">
    <text evidence="2">The sequence shown here is derived from an EMBL/GenBank/DDBJ whole genome shotgun (WGS) entry which is preliminary data.</text>
</comment>
<dbReference type="EMBL" id="QUAL01000191">
    <property type="protein sequence ID" value="RIQ17817.1"/>
    <property type="molecule type" value="Genomic_DNA"/>
</dbReference>
<dbReference type="Gene3D" id="3.40.630.30">
    <property type="match status" value="1"/>
</dbReference>
<dbReference type="RefSeq" id="WP_119661992.1">
    <property type="nucleotide sequence ID" value="NZ_QUAL01000191.1"/>
</dbReference>
<keyword evidence="2" id="KW-0808">Transferase</keyword>
<proteinExistence type="predicted"/>
<feature type="domain" description="N-acetyltransferase" evidence="1">
    <location>
        <begin position="9"/>
        <end position="166"/>
    </location>
</feature>
<dbReference type="Proteomes" id="UP000284057">
    <property type="component" value="Unassembled WGS sequence"/>
</dbReference>
<evidence type="ECO:0000313" key="3">
    <source>
        <dbReference type="Proteomes" id="UP000284057"/>
    </source>
</evidence>
<name>A0A418KL08_9ACTN</name>
<dbReference type="PANTHER" id="PTHR43441:SF10">
    <property type="entry name" value="ACETYLTRANSFERASE"/>
    <property type="match status" value="1"/>
</dbReference>
<dbReference type="InterPro" id="IPR016181">
    <property type="entry name" value="Acyl_CoA_acyltransferase"/>
</dbReference>
<gene>
    <name evidence="2" type="ORF">DY240_22025</name>
</gene>
<reference evidence="2 3" key="1">
    <citation type="submission" date="2018-09" db="EMBL/GenBank/DDBJ databases">
        <title>Isolation, diversity and antifungal activity of actinobacteria from wheat.</title>
        <authorList>
            <person name="Han C."/>
        </authorList>
    </citation>
    <scope>NUCLEOTIDE SEQUENCE [LARGE SCALE GENOMIC DNA]</scope>
    <source>
        <strain evidence="2 3">NEAU-YY265</strain>
    </source>
</reference>
<organism evidence="2 3">
    <name type="scientific">Jiangella rhizosphaerae</name>
    <dbReference type="NCBI Taxonomy" id="2293569"/>
    <lineage>
        <taxon>Bacteria</taxon>
        <taxon>Bacillati</taxon>
        <taxon>Actinomycetota</taxon>
        <taxon>Actinomycetes</taxon>
        <taxon>Jiangellales</taxon>
        <taxon>Jiangellaceae</taxon>
        <taxon>Jiangella</taxon>
    </lineage>
</organism>